<name>A0A1U8NF80_GOSHI</name>
<reference evidence="6" key="2">
    <citation type="submission" date="2025-08" db="UniProtKB">
        <authorList>
            <consortium name="RefSeq"/>
        </authorList>
    </citation>
    <scope>IDENTIFICATION</scope>
</reference>
<dbReference type="InterPro" id="IPR029044">
    <property type="entry name" value="Nucleotide-diphossugar_trans"/>
</dbReference>
<dbReference type="Gene3D" id="3.90.550.10">
    <property type="entry name" value="Spore Coat Polysaccharide Biosynthesis Protein SpsA, Chain A"/>
    <property type="match status" value="1"/>
</dbReference>
<keyword evidence="3" id="KW-0464">Manganese</keyword>
<dbReference type="KEGG" id="ghi:107947545"/>
<proteinExistence type="inferred from homology"/>
<dbReference type="PANTHER" id="PTHR11183">
    <property type="entry name" value="GLYCOGENIN SUBFAMILY MEMBER"/>
    <property type="match status" value="1"/>
</dbReference>
<dbReference type="InterPro" id="IPR050587">
    <property type="entry name" value="GNT1/Glycosyltrans_8"/>
</dbReference>
<evidence type="ECO:0000313" key="6">
    <source>
        <dbReference type="RefSeq" id="XP_016737652.1"/>
    </source>
</evidence>
<organism evidence="5 6">
    <name type="scientific">Gossypium hirsutum</name>
    <name type="common">Upland cotton</name>
    <name type="synonym">Gossypium mexicanum</name>
    <dbReference type="NCBI Taxonomy" id="3635"/>
    <lineage>
        <taxon>Eukaryota</taxon>
        <taxon>Viridiplantae</taxon>
        <taxon>Streptophyta</taxon>
        <taxon>Embryophyta</taxon>
        <taxon>Tracheophyta</taxon>
        <taxon>Spermatophyta</taxon>
        <taxon>Magnoliopsida</taxon>
        <taxon>eudicotyledons</taxon>
        <taxon>Gunneridae</taxon>
        <taxon>Pentapetalae</taxon>
        <taxon>rosids</taxon>
        <taxon>malvids</taxon>
        <taxon>Malvales</taxon>
        <taxon>Malvaceae</taxon>
        <taxon>Malvoideae</taxon>
        <taxon>Gossypium</taxon>
    </lineage>
</organism>
<evidence type="ECO:0000256" key="4">
    <source>
        <dbReference type="RuleBase" id="RU362027"/>
    </source>
</evidence>
<dbReference type="STRING" id="3635.A0A1U8NF80"/>
<reference evidence="5" key="1">
    <citation type="journal article" date="2020" name="Nat. Genet.">
        <title>Genomic diversifications of five Gossypium allopolyploid species and their impact on cotton improvement.</title>
        <authorList>
            <person name="Chen Z.J."/>
            <person name="Sreedasyam A."/>
            <person name="Ando A."/>
            <person name="Song Q."/>
            <person name="De Santiago L.M."/>
            <person name="Hulse-Kemp A.M."/>
            <person name="Ding M."/>
            <person name="Ye W."/>
            <person name="Kirkbride R.C."/>
            <person name="Jenkins J."/>
            <person name="Plott C."/>
            <person name="Lovell J."/>
            <person name="Lin Y.M."/>
            <person name="Vaughn R."/>
            <person name="Liu B."/>
            <person name="Simpson S."/>
            <person name="Scheffler B.E."/>
            <person name="Wen L."/>
            <person name="Saski C.A."/>
            <person name="Grover C.E."/>
            <person name="Hu G."/>
            <person name="Conover J.L."/>
            <person name="Carlson J.W."/>
            <person name="Shu S."/>
            <person name="Boston L.B."/>
            <person name="Williams M."/>
            <person name="Peterson D.G."/>
            <person name="McGee K."/>
            <person name="Jones D.C."/>
            <person name="Wendel J.F."/>
            <person name="Stelly D.M."/>
            <person name="Grimwood J."/>
            <person name="Schmutz J."/>
        </authorList>
    </citation>
    <scope>NUCLEOTIDE SEQUENCE [LARGE SCALE GENOMIC DNA]</scope>
    <source>
        <strain evidence="5">cv. TM-1</strain>
    </source>
</reference>
<dbReference type="InterPro" id="IPR002495">
    <property type="entry name" value="Glyco_trans_8"/>
</dbReference>
<gene>
    <name evidence="6" type="primary">LOC107947545</name>
</gene>
<accession>A0A1U8NF80</accession>
<dbReference type="EC" id="2.4.1.-" evidence="4"/>
<dbReference type="AlphaFoldDB" id="A0A1U8NF80"/>
<keyword evidence="5" id="KW-1185">Reference proteome</keyword>
<evidence type="ECO:0000256" key="3">
    <source>
        <dbReference type="ARBA" id="ARBA00023211"/>
    </source>
</evidence>
<evidence type="ECO:0000256" key="1">
    <source>
        <dbReference type="ARBA" id="ARBA00022676"/>
    </source>
</evidence>
<dbReference type="PaxDb" id="3635-A0A1U8NF80"/>
<protein>
    <recommendedName>
        <fullName evidence="4">Hexosyltransferase</fullName>
        <ecNumber evidence="4">2.4.1.-</ecNumber>
    </recommendedName>
</protein>
<dbReference type="Pfam" id="PF01501">
    <property type="entry name" value="Glyco_transf_8"/>
    <property type="match status" value="1"/>
</dbReference>
<evidence type="ECO:0000313" key="5">
    <source>
        <dbReference type="Proteomes" id="UP000818029"/>
    </source>
</evidence>
<dbReference type="GeneID" id="107947545"/>
<dbReference type="GO" id="GO:0016757">
    <property type="term" value="F:glycosyltransferase activity"/>
    <property type="evidence" value="ECO:0007669"/>
    <property type="project" value="UniProtKB-KW"/>
</dbReference>
<sequence>MAYYGINYSKLRLWEFVEYSKMLYLDGDIQLYDNIDHLFNLPNGHFYAVMDCFCENKLGATPHNTTSITVNNVPTISNDLTRWVNNSLPYTSTPACSSSNPTSPPIKNQVIVKGRRNRQICNRC</sequence>
<evidence type="ECO:0000256" key="2">
    <source>
        <dbReference type="ARBA" id="ARBA00022679"/>
    </source>
</evidence>
<dbReference type="RefSeq" id="XP_016737652.1">
    <property type="nucleotide sequence ID" value="XM_016882163.2"/>
</dbReference>
<keyword evidence="1" id="KW-0328">Glycosyltransferase</keyword>
<dbReference type="SUPFAM" id="SSF53448">
    <property type="entry name" value="Nucleotide-diphospho-sugar transferases"/>
    <property type="match status" value="1"/>
</dbReference>
<comment type="similarity">
    <text evidence="4">Belongs to the glycosyltransferase 8 family.</text>
</comment>
<keyword evidence="2" id="KW-0808">Transferase</keyword>
<dbReference type="Proteomes" id="UP000818029">
    <property type="component" value="Chromosome D12"/>
</dbReference>